<evidence type="ECO:0000313" key="1">
    <source>
        <dbReference type="EMBL" id="KKR49641.1"/>
    </source>
</evidence>
<name>A0A0G0RIH1_9BACT</name>
<dbReference type="Proteomes" id="UP000034531">
    <property type="component" value="Unassembled WGS sequence"/>
</dbReference>
<accession>A0A0G0RIH1</accession>
<dbReference type="EMBL" id="LBYI01000022">
    <property type="protein sequence ID" value="KKR49641.1"/>
    <property type="molecule type" value="Genomic_DNA"/>
</dbReference>
<reference evidence="1 2" key="1">
    <citation type="journal article" date="2015" name="Nature">
        <title>rRNA introns, odd ribosomes, and small enigmatic genomes across a large radiation of phyla.</title>
        <authorList>
            <person name="Brown C.T."/>
            <person name="Hug L.A."/>
            <person name="Thomas B.C."/>
            <person name="Sharon I."/>
            <person name="Castelle C.J."/>
            <person name="Singh A."/>
            <person name="Wilkins M.J."/>
            <person name="Williams K.H."/>
            <person name="Banfield J.F."/>
        </authorList>
    </citation>
    <scope>NUCLEOTIDE SEQUENCE [LARGE SCALE GENOMIC DNA]</scope>
</reference>
<organism evidence="1 2">
    <name type="scientific">Candidatus Curtissbacteria bacterium GW2011_GWA1_40_16</name>
    <dbReference type="NCBI Taxonomy" id="1618405"/>
    <lineage>
        <taxon>Bacteria</taxon>
        <taxon>Candidatus Curtissiibacteriota</taxon>
    </lineage>
</organism>
<proteinExistence type="predicted"/>
<comment type="caution">
    <text evidence="1">The sequence shown here is derived from an EMBL/GenBank/DDBJ whole genome shotgun (WGS) entry which is preliminary data.</text>
</comment>
<gene>
    <name evidence="1" type="ORF">UT84_C0022G0004</name>
</gene>
<protein>
    <submittedName>
        <fullName evidence="1">Uncharacterized protein</fullName>
    </submittedName>
</protein>
<dbReference type="AlphaFoldDB" id="A0A0G0RIH1"/>
<evidence type="ECO:0000313" key="2">
    <source>
        <dbReference type="Proteomes" id="UP000034531"/>
    </source>
</evidence>
<sequence>MRINRRKKAKPNFRGFLPFHRTDKELISHGGPALLGAYYAFVSEADWDPRRETVGCILKTDGEIAESWDCNTSTVARYRRKLIDHGRLEIESSGYLRVKNFERFDLSVAHKLAKYKSANVQEETAKLQEILAEMPDKTAKLQENRGYNWPKDFKSASRGDMGIDLSGIYLEDETSGQNDETEDLLLDIPV</sequence>